<reference evidence="2 3" key="1">
    <citation type="journal article" date="2016" name="Front. Microbiol.">
        <title>Single-Cell (Meta-)Genomics of a Dimorphic Candidatus Thiomargarita nelsonii Reveals Genomic Plasticity.</title>
        <authorList>
            <person name="Flood B.E."/>
            <person name="Fliss P."/>
            <person name="Jones D.S."/>
            <person name="Dick G.J."/>
            <person name="Jain S."/>
            <person name="Kaster A.K."/>
            <person name="Winkel M."/>
            <person name="Mussmann M."/>
            <person name="Bailey J."/>
        </authorList>
    </citation>
    <scope>NUCLEOTIDE SEQUENCE [LARGE SCALE GENOMIC DNA]</scope>
    <source>
        <strain evidence="2">Hydrate Ridge</strain>
    </source>
</reference>
<keyword evidence="1" id="KW-0540">Nuclease</keyword>
<comment type="function">
    <text evidence="1">Toxic component of a type II toxin-antitoxin (TA) system.</text>
</comment>
<keyword evidence="1" id="KW-0378">Hydrolase</keyword>
<proteinExistence type="inferred from homology"/>
<keyword evidence="1" id="KW-0255">Endonuclease</keyword>
<dbReference type="SUPFAM" id="SSF50118">
    <property type="entry name" value="Cell growth inhibitor/plasmid maintenance toxic component"/>
    <property type="match status" value="1"/>
</dbReference>
<dbReference type="GO" id="GO:0016787">
    <property type="term" value="F:hydrolase activity"/>
    <property type="evidence" value="ECO:0007669"/>
    <property type="project" value="UniProtKB-KW"/>
</dbReference>
<evidence type="ECO:0000313" key="3">
    <source>
        <dbReference type="Proteomes" id="UP000030428"/>
    </source>
</evidence>
<dbReference type="PANTHER" id="PTHR33988:SF2">
    <property type="entry name" value="ENDORIBONUCLEASE MAZF"/>
    <property type="match status" value="1"/>
</dbReference>
<comment type="similarity">
    <text evidence="1">Belongs to the PemK/MazF family.</text>
</comment>
<keyword evidence="3" id="KW-1185">Reference proteome</keyword>
<dbReference type="PIRSF" id="PIRSF033490">
    <property type="entry name" value="MazF"/>
    <property type="match status" value="1"/>
</dbReference>
<sequence length="114" mass="12379">MTIKRGDIWLADLNPVRGSEQAGTRPVLIFQNDAVNQFTTTVLAIPLTTNLRRALLPSCIQISKGEGGLISDSVALCHQLRTLDKTRLQHKIGAITQQTIAAVENCVLFTLGVV</sequence>
<evidence type="ECO:0000313" key="2">
    <source>
        <dbReference type="EMBL" id="KHD06156.1"/>
    </source>
</evidence>
<dbReference type="GO" id="GO:0016075">
    <property type="term" value="P:rRNA catabolic process"/>
    <property type="evidence" value="ECO:0007669"/>
    <property type="project" value="TreeGrafter"/>
</dbReference>
<evidence type="ECO:0000256" key="1">
    <source>
        <dbReference type="PIRNR" id="PIRNR033490"/>
    </source>
</evidence>
<dbReference type="Gene3D" id="2.30.30.110">
    <property type="match status" value="1"/>
</dbReference>
<dbReference type="GO" id="GO:0006402">
    <property type="term" value="P:mRNA catabolic process"/>
    <property type="evidence" value="ECO:0007669"/>
    <property type="project" value="TreeGrafter"/>
</dbReference>
<dbReference type="InterPro" id="IPR003477">
    <property type="entry name" value="PemK-like"/>
</dbReference>
<dbReference type="EC" id="3.1.-.-" evidence="1"/>
<dbReference type="AlphaFoldDB" id="A0A0A6RQJ9"/>
<dbReference type="EMBL" id="JSZA02000056">
    <property type="protein sequence ID" value="KHD06156.1"/>
    <property type="molecule type" value="Genomic_DNA"/>
</dbReference>
<comment type="caution">
    <text evidence="2">The sequence shown here is derived from an EMBL/GenBank/DDBJ whole genome shotgun (WGS) entry which is preliminary data.</text>
</comment>
<gene>
    <name evidence="2" type="ORF">PN36_15495</name>
</gene>
<dbReference type="GO" id="GO:0004521">
    <property type="term" value="F:RNA endonuclease activity"/>
    <property type="evidence" value="ECO:0007669"/>
    <property type="project" value="TreeGrafter"/>
</dbReference>
<name>A0A0A6RQJ9_9GAMM</name>
<organism evidence="2 3">
    <name type="scientific">Candidatus Thiomargarita nelsonii</name>
    <dbReference type="NCBI Taxonomy" id="1003181"/>
    <lineage>
        <taxon>Bacteria</taxon>
        <taxon>Pseudomonadati</taxon>
        <taxon>Pseudomonadota</taxon>
        <taxon>Gammaproteobacteria</taxon>
        <taxon>Thiotrichales</taxon>
        <taxon>Thiotrichaceae</taxon>
        <taxon>Thiomargarita</taxon>
    </lineage>
</organism>
<dbReference type="Pfam" id="PF02452">
    <property type="entry name" value="PemK_toxin"/>
    <property type="match status" value="1"/>
</dbReference>
<accession>A0A0A6RQJ9</accession>
<dbReference type="Proteomes" id="UP000030428">
    <property type="component" value="Unassembled WGS sequence"/>
</dbReference>
<dbReference type="GO" id="GO:0003677">
    <property type="term" value="F:DNA binding"/>
    <property type="evidence" value="ECO:0007669"/>
    <property type="project" value="InterPro"/>
</dbReference>
<dbReference type="PANTHER" id="PTHR33988">
    <property type="entry name" value="ENDORIBONUCLEASE MAZF-RELATED"/>
    <property type="match status" value="1"/>
</dbReference>
<dbReference type="InterPro" id="IPR011067">
    <property type="entry name" value="Plasmid_toxin/cell-grow_inhib"/>
</dbReference>
<protein>
    <recommendedName>
        <fullName evidence="1">mRNA interferase</fullName>
        <ecNumber evidence="1">3.1.-.-</ecNumber>
    </recommendedName>
</protein>